<dbReference type="GO" id="GO:0051539">
    <property type="term" value="F:4 iron, 4 sulfur cluster binding"/>
    <property type="evidence" value="ECO:0007669"/>
    <property type="project" value="UniProtKB-KW"/>
</dbReference>
<accession>A0A170PCA6</accession>
<evidence type="ECO:0000256" key="8">
    <source>
        <dbReference type="ARBA" id="ARBA00022723"/>
    </source>
</evidence>
<dbReference type="InterPro" id="IPR029119">
    <property type="entry name" value="MutY_C"/>
</dbReference>
<dbReference type="RefSeq" id="WP_075472931.1">
    <property type="nucleotide sequence ID" value="NZ_CP135003.1"/>
</dbReference>
<dbReference type="SUPFAM" id="SSF48150">
    <property type="entry name" value="DNA-glycosylase"/>
    <property type="match status" value="1"/>
</dbReference>
<evidence type="ECO:0000256" key="14">
    <source>
        <dbReference type="ARBA" id="ARBA00023295"/>
    </source>
</evidence>
<gene>
    <name evidence="16" type="primary">mutY</name>
    <name evidence="16" type="ORF">BTSPAZIEG_0385</name>
</gene>
<evidence type="ECO:0000256" key="11">
    <source>
        <dbReference type="ARBA" id="ARBA00023004"/>
    </source>
</evidence>
<comment type="function">
    <text evidence="3">Adenine glycosylase active on G-A mispairs. MutY also corrects error-prone DNA synthesis past GO lesions which are due to the oxidatively damaged form of guanine: 7,8-dihydro-8-oxoguanine (8-oxo-dGTP).</text>
</comment>
<comment type="similarity">
    <text evidence="4">Belongs to the Nth/MutY family.</text>
</comment>
<proteinExistence type="inferred from homology"/>
<dbReference type="SMART" id="SM00478">
    <property type="entry name" value="ENDO3c"/>
    <property type="match status" value="1"/>
</dbReference>
<organism evidence="16 17">
    <name type="scientific">Buchnera aphidicola subsp. Tuberolachnus salignus</name>
    <dbReference type="NCBI Taxonomy" id="98804"/>
    <lineage>
        <taxon>Bacteria</taxon>
        <taxon>Pseudomonadati</taxon>
        <taxon>Pseudomonadota</taxon>
        <taxon>Gammaproteobacteria</taxon>
        <taxon>Enterobacterales</taxon>
        <taxon>Erwiniaceae</taxon>
        <taxon>Buchnera</taxon>
    </lineage>
</organism>
<keyword evidence="9" id="KW-0227">DNA damage</keyword>
<feature type="domain" description="HhH-GPD" evidence="15">
    <location>
        <begin position="36"/>
        <end position="187"/>
    </location>
</feature>
<evidence type="ECO:0000256" key="3">
    <source>
        <dbReference type="ARBA" id="ARBA00002933"/>
    </source>
</evidence>
<dbReference type="InterPro" id="IPR005760">
    <property type="entry name" value="A/G_AdeGlyc_MutY"/>
</dbReference>
<dbReference type="AlphaFoldDB" id="A0A170PCA6"/>
<dbReference type="InterPro" id="IPR011257">
    <property type="entry name" value="DNA_glycosylase"/>
</dbReference>
<dbReference type="STRING" id="98804.BTSPAZIEG_0385"/>
<dbReference type="InterPro" id="IPR015797">
    <property type="entry name" value="NUDIX_hydrolase-like_dom_sf"/>
</dbReference>
<evidence type="ECO:0000313" key="16">
    <source>
        <dbReference type="EMBL" id="CUR53343.1"/>
    </source>
</evidence>
<dbReference type="EC" id="3.2.2.31" evidence="5"/>
<keyword evidence="17" id="KW-1185">Reference proteome</keyword>
<dbReference type="PANTHER" id="PTHR42944:SF1">
    <property type="entry name" value="ADENINE DNA GLYCOSYLASE"/>
    <property type="match status" value="1"/>
</dbReference>
<dbReference type="EMBL" id="LN890285">
    <property type="protein sequence ID" value="CUR53343.1"/>
    <property type="molecule type" value="Genomic_DNA"/>
</dbReference>
<evidence type="ECO:0000256" key="13">
    <source>
        <dbReference type="ARBA" id="ARBA00023204"/>
    </source>
</evidence>
<dbReference type="Pfam" id="PF14815">
    <property type="entry name" value="NUDIX_4"/>
    <property type="match status" value="1"/>
</dbReference>
<dbReference type="GO" id="GO:0035485">
    <property type="term" value="F:adenine/guanine mispair binding"/>
    <property type="evidence" value="ECO:0007669"/>
    <property type="project" value="TreeGrafter"/>
</dbReference>
<dbReference type="InterPro" id="IPR044298">
    <property type="entry name" value="MIG/MutY"/>
</dbReference>
<dbReference type="GO" id="GO:0034039">
    <property type="term" value="F:8-oxo-7,8-dihydroguanine DNA N-glycosylase activity"/>
    <property type="evidence" value="ECO:0007669"/>
    <property type="project" value="TreeGrafter"/>
</dbReference>
<keyword evidence="7" id="KW-0004">4Fe-4S</keyword>
<evidence type="ECO:0000256" key="6">
    <source>
        <dbReference type="ARBA" id="ARBA00022023"/>
    </source>
</evidence>
<dbReference type="GO" id="GO:0000701">
    <property type="term" value="F:purine-specific mismatch base pair DNA N-glycosylase activity"/>
    <property type="evidence" value="ECO:0007669"/>
    <property type="project" value="UniProtKB-EC"/>
</dbReference>
<name>A0A170PCA6_BUCTT</name>
<keyword evidence="10 16" id="KW-0378">Hydrolase</keyword>
<dbReference type="Gene3D" id="1.10.340.30">
    <property type="entry name" value="Hypothetical protein, domain 2"/>
    <property type="match status" value="1"/>
</dbReference>
<evidence type="ECO:0000256" key="9">
    <source>
        <dbReference type="ARBA" id="ARBA00022763"/>
    </source>
</evidence>
<keyword evidence="13" id="KW-0234">DNA repair</keyword>
<evidence type="ECO:0000256" key="4">
    <source>
        <dbReference type="ARBA" id="ARBA00008343"/>
    </source>
</evidence>
<dbReference type="PATRIC" id="fig|98804.3.peg.362"/>
<keyword evidence="8" id="KW-0479">Metal-binding</keyword>
<evidence type="ECO:0000256" key="10">
    <source>
        <dbReference type="ARBA" id="ARBA00022801"/>
    </source>
</evidence>
<evidence type="ECO:0000256" key="12">
    <source>
        <dbReference type="ARBA" id="ARBA00023014"/>
    </source>
</evidence>
<evidence type="ECO:0000256" key="7">
    <source>
        <dbReference type="ARBA" id="ARBA00022485"/>
    </source>
</evidence>
<sequence length="344" mass="41138">MNFSQMLLNWYHKHGRKNLPWQKKNNIYYIWLSEIMLQQTSVTTVIPFFKRFIQKFKNIHQLAKASLNDILYLWSGLGYYKRAHYLYQTSQIIVKKYNQKFPSNIQKLLLLPGIGKSTAGAILSLSYNFCYPILDGNVKRILIRFYNIQNIKTIYFLEKKLWSLITNLLPLHHPGKFNQALMDLGSLICKIKKPLCYKCPLKKICIFYKKKKNIFSINFQKPKKKINLILLIIKYQSLILLIQQNKKNFWPNLFCFPMIKFFLNTFQKKNNLIFYKKKKILPFFHFFSHIKFLLCPHFIKISTKKIIKKKYLKNSLWFNLKNPQKIGLPTPIKKILSCIKNESC</sequence>
<dbReference type="GO" id="GO:0006284">
    <property type="term" value="P:base-excision repair"/>
    <property type="evidence" value="ECO:0007669"/>
    <property type="project" value="InterPro"/>
</dbReference>
<dbReference type="Pfam" id="PF00730">
    <property type="entry name" value="HhH-GPD"/>
    <property type="match status" value="1"/>
</dbReference>
<evidence type="ECO:0000256" key="2">
    <source>
        <dbReference type="ARBA" id="ARBA00001966"/>
    </source>
</evidence>
<dbReference type="PROSITE" id="PS00764">
    <property type="entry name" value="ENDONUCLEASE_III_1"/>
    <property type="match status" value="1"/>
</dbReference>
<dbReference type="Proteomes" id="UP000243633">
    <property type="component" value="Chromosome 1"/>
</dbReference>
<evidence type="ECO:0000313" key="17">
    <source>
        <dbReference type="Proteomes" id="UP000243633"/>
    </source>
</evidence>
<dbReference type="GO" id="GO:0032357">
    <property type="term" value="F:oxidized purine DNA binding"/>
    <property type="evidence" value="ECO:0007669"/>
    <property type="project" value="TreeGrafter"/>
</dbReference>
<keyword evidence="14 16" id="KW-0326">Glycosidase</keyword>
<dbReference type="InterPro" id="IPR023170">
    <property type="entry name" value="HhH_base_excis_C"/>
</dbReference>
<dbReference type="NCBIfam" id="TIGR01084">
    <property type="entry name" value="mutY"/>
    <property type="match status" value="1"/>
</dbReference>
<evidence type="ECO:0000256" key="5">
    <source>
        <dbReference type="ARBA" id="ARBA00012045"/>
    </source>
</evidence>
<dbReference type="GO" id="GO:0006298">
    <property type="term" value="P:mismatch repair"/>
    <property type="evidence" value="ECO:0007669"/>
    <property type="project" value="TreeGrafter"/>
</dbReference>
<evidence type="ECO:0000259" key="15">
    <source>
        <dbReference type="SMART" id="SM00478"/>
    </source>
</evidence>
<keyword evidence="11" id="KW-0408">Iron</keyword>
<dbReference type="PANTHER" id="PTHR42944">
    <property type="entry name" value="ADENINE DNA GLYCOSYLASE"/>
    <property type="match status" value="1"/>
</dbReference>
<comment type="catalytic activity">
    <reaction evidence="1">
        <text>Hydrolyzes free adenine bases from 7,8-dihydro-8-oxoguanine:adenine mismatched double-stranded DNA, leaving an apurinic site.</text>
        <dbReference type="EC" id="3.2.2.31"/>
    </reaction>
</comment>
<keyword evidence="12" id="KW-0411">Iron-sulfur</keyword>
<comment type="cofactor">
    <cofactor evidence="2">
        <name>[4Fe-4S] cluster</name>
        <dbReference type="ChEBI" id="CHEBI:49883"/>
    </cofactor>
</comment>
<reference evidence="17" key="1">
    <citation type="submission" date="2015-10" db="EMBL/GenBank/DDBJ databases">
        <authorList>
            <person name="Manzano-Marin A."/>
            <person name="Manzano-Marin A."/>
        </authorList>
    </citation>
    <scope>NUCLEOTIDE SEQUENCE [LARGE SCALE GENOMIC DNA]</scope>
    <source>
        <strain evidence="17">BTs</strain>
    </source>
</reference>
<dbReference type="Gene3D" id="1.10.1670.10">
    <property type="entry name" value="Helix-hairpin-Helix base-excision DNA repair enzymes (C-terminal)"/>
    <property type="match status" value="1"/>
</dbReference>
<dbReference type="SUPFAM" id="SSF55811">
    <property type="entry name" value="Nudix"/>
    <property type="match status" value="1"/>
</dbReference>
<dbReference type="OrthoDB" id="9802365at2"/>
<dbReference type="CDD" id="cd00056">
    <property type="entry name" value="ENDO3c"/>
    <property type="match status" value="1"/>
</dbReference>
<dbReference type="InterPro" id="IPR003265">
    <property type="entry name" value="HhH-GPD_domain"/>
</dbReference>
<evidence type="ECO:0000256" key="1">
    <source>
        <dbReference type="ARBA" id="ARBA00000843"/>
    </source>
</evidence>
<protein>
    <recommendedName>
        <fullName evidence="6">Adenine DNA glycosylase</fullName>
        <ecNumber evidence="5">3.2.2.31</ecNumber>
    </recommendedName>
</protein>
<dbReference type="GO" id="GO:0046872">
    <property type="term" value="F:metal ion binding"/>
    <property type="evidence" value="ECO:0007669"/>
    <property type="project" value="UniProtKB-KW"/>
</dbReference>
<dbReference type="InterPro" id="IPR004035">
    <property type="entry name" value="Endouclease-III_FeS-bd_BS"/>
</dbReference>